<proteinExistence type="predicted"/>
<dbReference type="EMBL" id="DSYZ01000105">
    <property type="protein sequence ID" value="HGT83162.1"/>
    <property type="molecule type" value="Genomic_DNA"/>
</dbReference>
<protein>
    <recommendedName>
        <fullName evidence="1">DUF8180 domain-containing protein</fullName>
    </recommendedName>
</protein>
<dbReference type="InterPro" id="IPR058493">
    <property type="entry name" value="DUF8180"/>
</dbReference>
<evidence type="ECO:0000259" key="1">
    <source>
        <dbReference type="Pfam" id="PF26551"/>
    </source>
</evidence>
<name>A0A7J3M2A4_ARCFL</name>
<accession>A0A7J3M2A4</accession>
<organism evidence="2">
    <name type="scientific">Archaeoglobus fulgidus</name>
    <dbReference type="NCBI Taxonomy" id="2234"/>
    <lineage>
        <taxon>Archaea</taxon>
        <taxon>Methanobacteriati</taxon>
        <taxon>Methanobacteriota</taxon>
        <taxon>Archaeoglobi</taxon>
        <taxon>Archaeoglobales</taxon>
        <taxon>Archaeoglobaceae</taxon>
        <taxon>Archaeoglobus</taxon>
    </lineage>
</organism>
<reference evidence="2" key="1">
    <citation type="journal article" date="2020" name="mSystems">
        <title>Genome- and Community-Level Interaction Insights into Carbon Utilization and Element Cycling Functions of Hydrothermarchaeota in Hydrothermal Sediment.</title>
        <authorList>
            <person name="Zhou Z."/>
            <person name="Liu Y."/>
            <person name="Xu W."/>
            <person name="Pan J."/>
            <person name="Luo Z.H."/>
            <person name="Li M."/>
        </authorList>
    </citation>
    <scope>NUCLEOTIDE SEQUENCE [LARGE SCALE GENOMIC DNA]</scope>
    <source>
        <strain evidence="2">SpSt-587</strain>
    </source>
</reference>
<dbReference type="AlphaFoldDB" id="A0A7J3M2A4"/>
<evidence type="ECO:0000313" key="2">
    <source>
        <dbReference type="EMBL" id="HGT83162.1"/>
    </source>
</evidence>
<dbReference type="Pfam" id="PF26551">
    <property type="entry name" value="DUF8180"/>
    <property type="match status" value="1"/>
</dbReference>
<feature type="domain" description="DUF8180" evidence="1">
    <location>
        <begin position="5"/>
        <end position="58"/>
    </location>
</feature>
<sequence length="60" mass="7343">MEKFKKLLEHWIEHNEEHIETYKKWANDIKGNASELLKEAVKKFEEGNEILKRIYEKLNE</sequence>
<comment type="caution">
    <text evidence="2">The sequence shown here is derived from an EMBL/GenBank/DDBJ whole genome shotgun (WGS) entry which is preliminary data.</text>
</comment>
<gene>
    <name evidence="2" type="ORF">ENT52_05495</name>
</gene>